<proteinExistence type="predicted"/>
<dbReference type="Gene3D" id="3.10.490.10">
    <property type="entry name" value="Gamma-glutamyl cyclotransferase-like"/>
    <property type="match status" value="1"/>
</dbReference>
<dbReference type="RefSeq" id="WP_407031924.1">
    <property type="nucleotide sequence ID" value="NZ_JAQGEF010000014.1"/>
</dbReference>
<dbReference type="InterPro" id="IPR009288">
    <property type="entry name" value="AIG2-like_dom"/>
</dbReference>
<reference evidence="2 3" key="1">
    <citation type="submission" date="2022-12" db="EMBL/GenBank/DDBJ databases">
        <title>Chitinophagaceae gen. sp. nov., a new member of the family Chitinophagaceae, isolated from soil in a chemical factory.</title>
        <authorList>
            <person name="Ke Z."/>
        </authorList>
    </citation>
    <scope>NUCLEOTIDE SEQUENCE [LARGE SCALE GENOMIC DNA]</scope>
    <source>
        <strain evidence="2 3">LY-5</strain>
    </source>
</reference>
<accession>A0ABT4UMM9</accession>
<dbReference type="InterPro" id="IPR036568">
    <property type="entry name" value="GGCT-like_sf"/>
</dbReference>
<gene>
    <name evidence="2" type="ORF">O3P16_12320</name>
</gene>
<feature type="domain" description="Gamma-glutamylcyclotransferase AIG2-like" evidence="1">
    <location>
        <begin position="6"/>
        <end position="130"/>
    </location>
</feature>
<organism evidence="2 3">
    <name type="scientific">Polluticaenibacter yanchengensis</name>
    <dbReference type="NCBI Taxonomy" id="3014562"/>
    <lineage>
        <taxon>Bacteria</taxon>
        <taxon>Pseudomonadati</taxon>
        <taxon>Bacteroidota</taxon>
        <taxon>Chitinophagia</taxon>
        <taxon>Chitinophagales</taxon>
        <taxon>Chitinophagaceae</taxon>
        <taxon>Polluticaenibacter</taxon>
    </lineage>
</organism>
<dbReference type="Proteomes" id="UP001210231">
    <property type="component" value="Unassembled WGS sequence"/>
</dbReference>
<evidence type="ECO:0000259" key="1">
    <source>
        <dbReference type="Pfam" id="PF06094"/>
    </source>
</evidence>
<keyword evidence="3" id="KW-1185">Reference proteome</keyword>
<evidence type="ECO:0000313" key="3">
    <source>
        <dbReference type="Proteomes" id="UP001210231"/>
    </source>
</evidence>
<dbReference type="InterPro" id="IPR013024">
    <property type="entry name" value="GGCT-like"/>
</dbReference>
<comment type="caution">
    <text evidence="2">The sequence shown here is derived from an EMBL/GenBank/DDBJ whole genome shotgun (WGS) entry which is preliminary data.</text>
</comment>
<sequence length="136" mass="15642">MKLEYLFVYGSLRKALGHPAHEFVQKYYDYVGEAKTKGILYNLSEFPAAIQTEDEKYIVGELYKIKNLDELSFAMAQIDDYEGILDEDGNTPLYKKVKGEAILENGDTINAWVYFYNRSIESQSIIESGDILDFKN</sequence>
<dbReference type="Pfam" id="PF06094">
    <property type="entry name" value="GGACT"/>
    <property type="match status" value="1"/>
</dbReference>
<dbReference type="SUPFAM" id="SSF110857">
    <property type="entry name" value="Gamma-glutamyl cyclotransferase-like"/>
    <property type="match status" value="1"/>
</dbReference>
<dbReference type="CDD" id="cd06661">
    <property type="entry name" value="GGCT_like"/>
    <property type="match status" value="1"/>
</dbReference>
<evidence type="ECO:0000313" key="2">
    <source>
        <dbReference type="EMBL" id="MDA3615597.1"/>
    </source>
</evidence>
<protein>
    <submittedName>
        <fullName evidence="2">Gamma-glutamylcyclotransferase</fullName>
    </submittedName>
</protein>
<dbReference type="EMBL" id="JAQGEF010000014">
    <property type="protein sequence ID" value="MDA3615597.1"/>
    <property type="molecule type" value="Genomic_DNA"/>
</dbReference>
<name>A0ABT4UMM9_9BACT</name>